<keyword evidence="3" id="KW-1185">Reference proteome</keyword>
<feature type="transmembrane region" description="Helical" evidence="1">
    <location>
        <begin position="55"/>
        <end position="81"/>
    </location>
</feature>
<organism evidence="2 3">
    <name type="scientific">Absidia repens</name>
    <dbReference type="NCBI Taxonomy" id="90262"/>
    <lineage>
        <taxon>Eukaryota</taxon>
        <taxon>Fungi</taxon>
        <taxon>Fungi incertae sedis</taxon>
        <taxon>Mucoromycota</taxon>
        <taxon>Mucoromycotina</taxon>
        <taxon>Mucoromycetes</taxon>
        <taxon>Mucorales</taxon>
        <taxon>Cunninghamellaceae</taxon>
        <taxon>Absidia</taxon>
    </lineage>
</organism>
<dbReference type="AlphaFoldDB" id="A0A1X2I4W5"/>
<dbReference type="EMBL" id="MCGE01000027">
    <property type="protein sequence ID" value="ORZ09484.1"/>
    <property type="molecule type" value="Genomic_DNA"/>
</dbReference>
<dbReference type="Proteomes" id="UP000193560">
    <property type="component" value="Unassembled WGS sequence"/>
</dbReference>
<reference evidence="2 3" key="1">
    <citation type="submission" date="2016-07" db="EMBL/GenBank/DDBJ databases">
        <title>Pervasive Adenine N6-methylation of Active Genes in Fungi.</title>
        <authorList>
            <consortium name="DOE Joint Genome Institute"/>
            <person name="Mondo S.J."/>
            <person name="Dannebaum R.O."/>
            <person name="Kuo R.C."/>
            <person name="Labutti K."/>
            <person name="Haridas S."/>
            <person name="Kuo A."/>
            <person name="Salamov A."/>
            <person name="Ahrendt S.R."/>
            <person name="Lipzen A."/>
            <person name="Sullivan W."/>
            <person name="Andreopoulos W.B."/>
            <person name="Clum A."/>
            <person name="Lindquist E."/>
            <person name="Daum C."/>
            <person name="Ramamoorthy G.K."/>
            <person name="Gryganskyi A."/>
            <person name="Culley D."/>
            <person name="Magnuson J.K."/>
            <person name="James T.Y."/>
            <person name="O'Malley M.A."/>
            <person name="Stajich J.E."/>
            <person name="Spatafora J.W."/>
            <person name="Visel A."/>
            <person name="Grigoriev I.V."/>
        </authorList>
    </citation>
    <scope>NUCLEOTIDE SEQUENCE [LARGE SCALE GENOMIC DNA]</scope>
    <source>
        <strain evidence="2 3">NRRL 1336</strain>
    </source>
</reference>
<gene>
    <name evidence="2" type="ORF">BCR42DRAFT_423509</name>
</gene>
<evidence type="ECO:0000313" key="3">
    <source>
        <dbReference type="Proteomes" id="UP000193560"/>
    </source>
</evidence>
<evidence type="ECO:0000256" key="1">
    <source>
        <dbReference type="SAM" id="Phobius"/>
    </source>
</evidence>
<feature type="transmembrane region" description="Helical" evidence="1">
    <location>
        <begin position="12"/>
        <end position="35"/>
    </location>
</feature>
<keyword evidence="1" id="KW-1133">Transmembrane helix</keyword>
<keyword evidence="1" id="KW-0472">Membrane</keyword>
<protein>
    <submittedName>
        <fullName evidence="2">Uncharacterized protein</fullName>
    </submittedName>
</protein>
<sequence length="84" mass="9719">MAAYQGSNPSIRILAVGFFVMQGDFIIVIYQSHLLLFDTFFPPSPLVFLLPFCSIYPTCLHLYSLFLFTYHIIFPSFIFIVGHY</sequence>
<evidence type="ECO:0000313" key="2">
    <source>
        <dbReference type="EMBL" id="ORZ09484.1"/>
    </source>
</evidence>
<accession>A0A1X2I4W5</accession>
<proteinExistence type="predicted"/>
<comment type="caution">
    <text evidence="2">The sequence shown here is derived from an EMBL/GenBank/DDBJ whole genome shotgun (WGS) entry which is preliminary data.</text>
</comment>
<name>A0A1X2I4W5_9FUNG</name>
<keyword evidence="1" id="KW-0812">Transmembrane</keyword>